<dbReference type="Proteomes" id="UP000006731">
    <property type="component" value="Chromosome"/>
</dbReference>
<evidence type="ECO:0000256" key="2">
    <source>
        <dbReference type="ARBA" id="ARBA00022692"/>
    </source>
</evidence>
<protein>
    <submittedName>
        <fullName evidence="5">LPS biosynthesis related polysaccharide transporter</fullName>
    </submittedName>
</protein>
<dbReference type="Pfam" id="PF01943">
    <property type="entry name" value="Polysacc_synt"/>
    <property type="match status" value="1"/>
</dbReference>
<dbReference type="AlphaFoldDB" id="A0A380YS76"/>
<evidence type="ECO:0000256" key="3">
    <source>
        <dbReference type="ARBA" id="ARBA00022989"/>
    </source>
</evidence>
<dbReference type="HOGENOM" id="CLU_022017_6_3_10"/>
<dbReference type="PANTHER" id="PTHR43424">
    <property type="entry name" value="LOCUS PUTATIVE PROTEIN 1-RELATED"/>
    <property type="match status" value="1"/>
</dbReference>
<dbReference type="CDD" id="cd13128">
    <property type="entry name" value="MATE_Wzx_like"/>
    <property type="match status" value="1"/>
</dbReference>
<dbReference type="GeneID" id="60368762"/>
<dbReference type="PANTHER" id="PTHR43424:SF1">
    <property type="entry name" value="LOCUS PUTATIVE PROTEIN 1-RELATED"/>
    <property type="match status" value="1"/>
</dbReference>
<evidence type="ECO:0000256" key="1">
    <source>
        <dbReference type="ARBA" id="ARBA00004141"/>
    </source>
</evidence>
<dbReference type="RefSeq" id="WP_010993433.1">
    <property type="nucleotide sequence ID" value="NC_003228.3"/>
</dbReference>
<evidence type="ECO:0000256" key="4">
    <source>
        <dbReference type="ARBA" id="ARBA00023136"/>
    </source>
</evidence>
<keyword evidence="3" id="KW-1133">Transmembrane helix</keyword>
<dbReference type="GO" id="GO:0016020">
    <property type="term" value="C:membrane"/>
    <property type="evidence" value="ECO:0007669"/>
    <property type="project" value="UniProtKB-SubCell"/>
</dbReference>
<sequence length="449" mass="51392">MFKLLVGNYLLNLSDTKKRVFLNVFWAILGKVANMLGALFVGILVARYLGPSDYGLMNYVISYVSIFLIISSFGLDDIEIREFSRNPQKYQTIIGTAFCIRFCFALLAYILIGISLLIYKTDLFTSTIILIYAVTVFSNCFNVIRNYFTSILQNEYIVKSELFRIIIGAFLKIILLWYKAPLEYFIIATMFDTVLVSGGYFLSYYRKIGKVSYWNFNKKIAFFLIKESFPLVLSGAAVVIYQRIDQVMIKNMIDNESVGYFATAGRFLDIILFLPMILVQTITPLLVRVKEKNIVEYEEKKILFVSIVVWISIVIAISVSLISYWLIYYTYGEKYLAAVPVLQIMSWKTVGMALSVCSGQIMIMEHIQKWAVVRNIIGCCVCVCGNLLLIPVCGIVGSAWVTIITIFFAGFFSCFLIPVYRPIFFIEVKAILKGWKELFRLKELRGKSI</sequence>
<accession>A0A380YS76</accession>
<dbReference type="KEGG" id="bfs:BF9343_3373"/>
<name>A0A380YS76_BACFN</name>
<proteinExistence type="predicted"/>
<evidence type="ECO:0000313" key="5">
    <source>
        <dbReference type="EMBL" id="CAH09154.1"/>
    </source>
</evidence>
<dbReference type="InterPro" id="IPR052556">
    <property type="entry name" value="PolySynth_Transporter"/>
</dbReference>
<organism evidence="5 6">
    <name type="scientific">Bacteroides fragilis (strain ATCC 25285 / DSM 2151 / CCUG 4856 / JCM 11019 / LMG 10263 / NCTC 9343 / Onslow / VPI 2553 / EN-2)</name>
    <dbReference type="NCBI Taxonomy" id="272559"/>
    <lineage>
        <taxon>Bacteria</taxon>
        <taxon>Pseudomonadati</taxon>
        <taxon>Bacteroidota</taxon>
        <taxon>Bacteroidia</taxon>
        <taxon>Bacteroidales</taxon>
        <taxon>Bacteroidaceae</taxon>
        <taxon>Bacteroides</taxon>
    </lineage>
</organism>
<evidence type="ECO:0000313" key="6">
    <source>
        <dbReference type="Proteomes" id="UP000006731"/>
    </source>
</evidence>
<gene>
    <name evidence="5" type="ORF">BF9343_3373</name>
</gene>
<reference evidence="5 6" key="1">
    <citation type="journal article" date="2005" name="Science">
        <title>Extensive DNA inversions in the B. fragilis genome control variable gene expression.</title>
        <authorList>
            <person name="Cerdeno-Tarraga A.M."/>
            <person name="Patrick S."/>
            <person name="Crosmann L."/>
            <person name="Blakely G."/>
            <person name="Abratt V."/>
            <person name="Lennard N."/>
            <person name="Duerden B."/>
            <person name="Poxton I."/>
            <person name="Harris B."/>
            <person name="Quail M.A."/>
            <person name="Barron A."/>
            <person name="Clarck L."/>
            <person name="Corton C."/>
            <person name="Doggett J."/>
            <person name="Holden M.T.G."/>
            <person name="Larke N."/>
            <person name="Line A."/>
            <person name="Lord A."/>
            <person name="Norbertczak H."/>
            <person name="Ormond D."/>
            <person name="Price C."/>
            <person name="Rabbinowitsch E."/>
            <person name="Woodward J."/>
            <person name="Barrel B.G."/>
            <person name="Parkhill J."/>
        </authorList>
    </citation>
    <scope>NUCLEOTIDE SEQUENCE [LARGE SCALE GENOMIC DNA]</scope>
    <source>
        <strain evidence="6">ATCC 25285 / DSM 2151 / CCUG 4856 / JCM 11019 / LMG 10263 / NCTC 9343 / Onslow / VPI 2553 / EN-2</strain>
    </source>
</reference>
<accession>Q5L9S3</accession>
<keyword evidence="4" id="KW-0472">Membrane</keyword>
<dbReference type="InterPro" id="IPR002797">
    <property type="entry name" value="Polysacc_synth"/>
</dbReference>
<dbReference type="EMBL" id="CR626927">
    <property type="protein sequence ID" value="CAH09154.1"/>
    <property type="molecule type" value="Genomic_DNA"/>
</dbReference>
<comment type="subcellular location">
    <subcellularLocation>
        <location evidence="1">Membrane</location>
        <topology evidence="1">Multi-pass membrane protein</topology>
    </subcellularLocation>
</comment>
<keyword evidence="6" id="KW-1185">Reference proteome</keyword>
<keyword evidence="2" id="KW-0812">Transmembrane</keyword>